<dbReference type="PANTHER" id="PTHR11223:SF3">
    <property type="entry name" value="EXPORTIN-5"/>
    <property type="match status" value="1"/>
</dbReference>
<feature type="region of interest" description="Disordered" evidence="1">
    <location>
        <begin position="946"/>
        <end position="967"/>
    </location>
</feature>
<dbReference type="Pfam" id="PF19273">
    <property type="entry name" value="Exportin-5"/>
    <property type="match status" value="1"/>
</dbReference>
<evidence type="ECO:0000313" key="3">
    <source>
        <dbReference type="EMBL" id="CCO19623.1"/>
    </source>
</evidence>
<organism evidence="3 4">
    <name type="scientific">Bathycoccus prasinos</name>
    <dbReference type="NCBI Taxonomy" id="41875"/>
    <lineage>
        <taxon>Eukaryota</taxon>
        <taxon>Viridiplantae</taxon>
        <taxon>Chlorophyta</taxon>
        <taxon>Mamiellophyceae</taxon>
        <taxon>Mamiellales</taxon>
        <taxon>Bathycoccaceae</taxon>
        <taxon>Bathycoccus</taxon>
    </lineage>
</organism>
<dbReference type="OrthoDB" id="507337at2759"/>
<dbReference type="InterPro" id="IPR016024">
    <property type="entry name" value="ARM-type_fold"/>
</dbReference>
<feature type="compositionally biased region" description="Low complexity" evidence="1">
    <location>
        <begin position="112"/>
        <end position="131"/>
    </location>
</feature>
<feature type="region of interest" description="Disordered" evidence="1">
    <location>
        <begin position="106"/>
        <end position="131"/>
    </location>
</feature>
<dbReference type="InterPro" id="IPR045065">
    <property type="entry name" value="XPO1/5"/>
</dbReference>
<dbReference type="RefSeq" id="XP_007509166.1">
    <property type="nucleotide sequence ID" value="XM_007509104.1"/>
</dbReference>
<accession>K8FCL4</accession>
<dbReference type="Gene3D" id="1.25.10.10">
    <property type="entry name" value="Leucine-rich Repeat Variant"/>
    <property type="match status" value="1"/>
</dbReference>
<sequence>MAISSCVRAVATHLDVVLAQEYIALDNADAYEQCAELACQAASVQVLHTLSREEQHQQHQHQQQQLELVVALLERLAMLVRIPNLRSLETVLGAWTALLRANGATVPKKGHATTTSSMAPPSSSSPSTSTSLKVLPPGAVPALLDYCVAWLRAGGGLAGGMDPAGTHIANEREQWEDTFETFEELKTQWIINRAKVMEVIKLCANLDPQSASRKLLETVDGALEWLKSVSTSADGGEDSGDEGKACILEGVQAFTECIMLVLPIEEPQASSVVIEIENLVTKALAMTDQSSQSGGIRLGPQSLAQYAKILECFGRIGLVRPNLAPLLVKNLFDLLGTVAAEDVSAPPVRGKARVKRTQLARQKICSAMLNICATVPEALNPHLEPLAEQVESLRSTGNLTGAERGTLAEALLAVATPSGPERVIQVLDWLLAPVKSRWYSVETGAVLPLVANLTTPEAFMAQEQQQQQLSNVHWDLFHDVQLLERCMRRCLPGSSAQAAQKVVQEAPGEQQQQQQQSVCLILEHVEWAILLATEMHRLVRQIYTPGLQSQMVSSNLAESLQPSWEEYAASLKPGKLKEFALEQAENQNATQLKVVSVRDWLRVLRDASLNIINLVLLHASEMTYSNPSIAGKMQTVIATDLEAQRDDQVRTMVLLFVRPVLSRCPAQFRQIWFQALVAPILPDLCRRVEAGWTTAGANKATLSTPGTTANEALDTSSDVSTYATLVAEAYSERTLREISRELGSILELIVAPGGTLGRRTKTASTSDTEKDAVAGGKHLIDWMCSQSDVQVAQIAIQAGTLALKIDDLETVSKAILFCRGLVAAASAQDPRIGEGLAESCGGEIVLAAVAALSKSLNSSLQAELLSLIYEVLTKHARTTQSVPHAMLCIPGITESVLMNTLEEISKCRSEKKATGLVKNLLLSIPGEELKVLATGDNKKTISAIQIPTNSKRRQSDGGNASEPVKSSWTENEVHAGFQLFQ</sequence>
<dbReference type="eggNOG" id="KOG2020">
    <property type="taxonomic scope" value="Eukaryota"/>
</dbReference>
<dbReference type="STRING" id="41875.K8FCL4"/>
<dbReference type="GO" id="GO:0006405">
    <property type="term" value="P:RNA export from nucleus"/>
    <property type="evidence" value="ECO:0007669"/>
    <property type="project" value="TreeGrafter"/>
</dbReference>
<dbReference type="EMBL" id="FO082265">
    <property type="protein sequence ID" value="CCO19623.1"/>
    <property type="molecule type" value="Genomic_DNA"/>
</dbReference>
<protein>
    <recommendedName>
        <fullName evidence="2">Exportin-5 C-terminal domain-containing protein</fullName>
    </recommendedName>
</protein>
<dbReference type="SUPFAM" id="SSF48371">
    <property type="entry name" value="ARM repeat"/>
    <property type="match status" value="1"/>
</dbReference>
<gene>
    <name evidence="3" type="ordered locus">Bathy14g01230</name>
</gene>
<feature type="domain" description="Exportin-5 C-terminal" evidence="2">
    <location>
        <begin position="91"/>
        <end position="932"/>
    </location>
</feature>
<dbReference type="GO" id="GO:0003723">
    <property type="term" value="F:RNA binding"/>
    <property type="evidence" value="ECO:0007669"/>
    <property type="project" value="TreeGrafter"/>
</dbReference>
<evidence type="ECO:0000259" key="2">
    <source>
        <dbReference type="Pfam" id="PF19273"/>
    </source>
</evidence>
<dbReference type="KEGG" id="bpg:Bathy14g01230"/>
<dbReference type="InterPro" id="IPR045478">
    <property type="entry name" value="Exportin-5_C"/>
</dbReference>
<dbReference type="GO" id="GO:0005049">
    <property type="term" value="F:nuclear export signal receptor activity"/>
    <property type="evidence" value="ECO:0007669"/>
    <property type="project" value="InterPro"/>
</dbReference>
<evidence type="ECO:0000313" key="4">
    <source>
        <dbReference type="Proteomes" id="UP000198341"/>
    </source>
</evidence>
<dbReference type="GO" id="GO:0006611">
    <property type="term" value="P:protein export from nucleus"/>
    <property type="evidence" value="ECO:0007669"/>
    <property type="project" value="InterPro"/>
</dbReference>
<dbReference type="PANTHER" id="PTHR11223">
    <property type="entry name" value="EXPORTIN 1/5"/>
    <property type="match status" value="1"/>
</dbReference>
<reference evidence="3 4" key="1">
    <citation type="submission" date="2011-10" db="EMBL/GenBank/DDBJ databases">
        <authorList>
            <person name="Genoscope - CEA"/>
        </authorList>
    </citation>
    <scope>NUCLEOTIDE SEQUENCE [LARGE SCALE GENOMIC DNA]</scope>
    <source>
        <strain evidence="3 4">RCC 1105</strain>
    </source>
</reference>
<name>K8FCL4_9CHLO</name>
<dbReference type="AlphaFoldDB" id="K8FCL4"/>
<dbReference type="GO" id="GO:0005737">
    <property type="term" value="C:cytoplasm"/>
    <property type="evidence" value="ECO:0007669"/>
    <property type="project" value="TreeGrafter"/>
</dbReference>
<dbReference type="GO" id="GO:0005634">
    <property type="term" value="C:nucleus"/>
    <property type="evidence" value="ECO:0007669"/>
    <property type="project" value="TreeGrafter"/>
</dbReference>
<dbReference type="Proteomes" id="UP000198341">
    <property type="component" value="Chromosome 14"/>
</dbReference>
<proteinExistence type="predicted"/>
<keyword evidence="4" id="KW-1185">Reference proteome</keyword>
<dbReference type="GeneID" id="19011667"/>
<dbReference type="GO" id="GO:0042565">
    <property type="term" value="C:RNA nuclear export complex"/>
    <property type="evidence" value="ECO:0007669"/>
    <property type="project" value="TreeGrafter"/>
</dbReference>
<evidence type="ECO:0000256" key="1">
    <source>
        <dbReference type="SAM" id="MobiDB-lite"/>
    </source>
</evidence>
<dbReference type="InterPro" id="IPR011989">
    <property type="entry name" value="ARM-like"/>
</dbReference>